<dbReference type="NCBIfam" id="TIGR03596">
    <property type="entry name" value="GTPase_YlqF"/>
    <property type="match status" value="1"/>
</dbReference>
<evidence type="ECO:0000256" key="4">
    <source>
        <dbReference type="PIRNR" id="PIRNR006230"/>
    </source>
</evidence>
<dbReference type="PANTHER" id="PTHR45782">
    <property type="entry name" value="MITOCHONDRIAL RIBOSOME-ASSOCIATED GTPASE 1"/>
    <property type="match status" value="1"/>
</dbReference>
<dbReference type="Pfam" id="PF01926">
    <property type="entry name" value="MMR_HSR1"/>
    <property type="match status" value="1"/>
</dbReference>
<comment type="subcellular location">
    <subcellularLocation>
        <location evidence="4">Cytoplasm</location>
    </subcellularLocation>
</comment>
<keyword evidence="2 4" id="KW-0547">Nucleotide-binding</keyword>
<feature type="domain" description="CP-type G" evidence="6">
    <location>
        <begin position="12"/>
        <end position="178"/>
    </location>
</feature>
<keyword evidence="4" id="KW-0963">Cytoplasm</keyword>
<dbReference type="InterPro" id="IPR030378">
    <property type="entry name" value="G_CP_dom"/>
</dbReference>
<comment type="function">
    <text evidence="4">Required for a late step of 50S ribosomal subunit assembly. Has GTPase activity.</text>
</comment>
<dbReference type="Gene3D" id="1.10.1580.10">
    <property type="match status" value="1"/>
</dbReference>
<dbReference type="InterPro" id="IPR023179">
    <property type="entry name" value="GTP-bd_ortho_bundle_sf"/>
</dbReference>
<organism evidence="7 8">
    <name type="scientific">Ligilactobacillus aviarius</name>
    <dbReference type="NCBI Taxonomy" id="1606"/>
    <lineage>
        <taxon>Bacteria</taxon>
        <taxon>Bacillati</taxon>
        <taxon>Bacillota</taxon>
        <taxon>Bacilli</taxon>
        <taxon>Lactobacillales</taxon>
        <taxon>Lactobacillaceae</taxon>
        <taxon>Ligilactobacillus</taxon>
    </lineage>
</organism>
<evidence type="ECO:0000256" key="1">
    <source>
        <dbReference type="ARBA" id="ARBA00014898"/>
    </source>
</evidence>
<dbReference type="GO" id="GO:0005525">
    <property type="term" value="F:GTP binding"/>
    <property type="evidence" value="ECO:0007669"/>
    <property type="project" value="UniProtKB-KW"/>
</dbReference>
<dbReference type="PIRSF" id="PIRSF006230">
    <property type="entry name" value="MG442"/>
    <property type="match status" value="1"/>
</dbReference>
<gene>
    <name evidence="7" type="primary">rbgA</name>
    <name evidence="7" type="ORF">A3O14_06355</name>
</gene>
<dbReference type="RefSeq" id="WP_064208629.1">
    <property type="nucleotide sequence ID" value="NZ_LVKC01000012.1"/>
</dbReference>
<comment type="caution">
    <text evidence="7">The sequence shown here is derived from an EMBL/GenBank/DDBJ whole genome shotgun (WGS) entry which is preliminary data.</text>
</comment>
<proteinExistence type="inferred from homology"/>
<dbReference type="SUPFAM" id="SSF52540">
    <property type="entry name" value="P-loop containing nucleoside triphosphate hydrolases"/>
    <property type="match status" value="1"/>
</dbReference>
<dbReference type="InterPro" id="IPR006073">
    <property type="entry name" value="GTP-bd"/>
</dbReference>
<evidence type="ECO:0000313" key="7">
    <source>
        <dbReference type="EMBL" id="OAQ07229.1"/>
    </source>
</evidence>
<name>A0A179C728_9LACO</name>
<feature type="binding site" evidence="5">
    <location>
        <begin position="87"/>
        <end position="88"/>
    </location>
    <ligand>
        <name>GTP</name>
        <dbReference type="ChEBI" id="CHEBI:37565"/>
    </ligand>
</feature>
<feature type="binding site" evidence="5">
    <location>
        <position position="174"/>
    </location>
    <ligand>
        <name>GTP</name>
        <dbReference type="ChEBI" id="CHEBI:37565"/>
    </ligand>
</feature>
<evidence type="ECO:0000256" key="5">
    <source>
        <dbReference type="PIRSR" id="PIRSR006230-1"/>
    </source>
</evidence>
<dbReference type="PROSITE" id="PS51721">
    <property type="entry name" value="G_CP"/>
    <property type="match status" value="1"/>
</dbReference>
<dbReference type="FunFam" id="3.40.50.300:FF:000590">
    <property type="entry name" value="Ribosome biogenesis GTPase A"/>
    <property type="match status" value="1"/>
</dbReference>
<evidence type="ECO:0000259" key="6">
    <source>
        <dbReference type="PROSITE" id="PS51721"/>
    </source>
</evidence>
<dbReference type="Proteomes" id="UP000078520">
    <property type="component" value="Unassembled WGS sequence"/>
</dbReference>
<evidence type="ECO:0000256" key="2">
    <source>
        <dbReference type="ARBA" id="ARBA00022741"/>
    </source>
</evidence>
<dbReference type="GO" id="GO:0005737">
    <property type="term" value="C:cytoplasm"/>
    <property type="evidence" value="ECO:0007669"/>
    <property type="project" value="UniProtKB-SubCell"/>
</dbReference>
<dbReference type="InterPro" id="IPR027417">
    <property type="entry name" value="P-loop_NTPase"/>
</dbReference>
<reference evidence="8" key="1">
    <citation type="submission" date="2016-03" db="EMBL/GenBank/DDBJ databases">
        <authorList>
            <person name="Johnson T.J."/>
            <person name="Youmans B."/>
            <person name="Case K."/>
            <person name="Noll S."/>
        </authorList>
    </citation>
    <scope>NUCLEOTIDE SEQUENCE [LARGE SCALE GENOMIC DNA]</scope>
    <source>
        <strain evidence="8">UMNLAv8</strain>
    </source>
</reference>
<feature type="binding site" evidence="5">
    <location>
        <begin position="130"/>
        <end position="135"/>
    </location>
    <ligand>
        <name>GTP</name>
        <dbReference type="ChEBI" id="CHEBI:37565"/>
    </ligand>
</feature>
<evidence type="ECO:0000313" key="8">
    <source>
        <dbReference type="Proteomes" id="UP000078520"/>
    </source>
</evidence>
<dbReference type="Gene3D" id="3.40.50.300">
    <property type="entry name" value="P-loop containing nucleotide triphosphate hydrolases"/>
    <property type="match status" value="1"/>
</dbReference>
<accession>A0A179C728</accession>
<evidence type="ECO:0000256" key="3">
    <source>
        <dbReference type="ARBA" id="ARBA00023134"/>
    </source>
</evidence>
<protein>
    <recommendedName>
        <fullName evidence="1 4">Ribosome biogenesis GTPase A</fullName>
    </recommendedName>
</protein>
<comment type="similarity">
    <text evidence="4">Belongs to the TRAFAC class YlqF/YawG GTPase family. MTG1 subfamily.</text>
</comment>
<dbReference type="OrthoDB" id="9779790at2"/>
<dbReference type="PANTHER" id="PTHR45782:SF4">
    <property type="entry name" value="MITOCHONDRIAL RIBOSOME-ASSOCIATED GTPASE 1"/>
    <property type="match status" value="1"/>
</dbReference>
<dbReference type="AlphaFoldDB" id="A0A179C728"/>
<dbReference type="InterPro" id="IPR016478">
    <property type="entry name" value="GTPase_MTG1"/>
</dbReference>
<sequence length="288" mass="33021">MTVIQWYPGHMAKAVRQVKENLKLVDIVLELVDARLPESSRNPQLEEILQNKLTIRVLTKADLADPKLNREWVKYYEDHGQPAVAINSNQGSLKIIEKKIKEVMADRLARRQEKGIINQRVKVMCIGIPNVGKSTLLNHLVKKNIAQTGNKPGVTKSQQWLKAGKTLQLLDTPGILWPKFEDPLVGKKLALTGAIKDTLYAKDDVALYALEYFVENHPSELMDRYHLTEDEIHDTTVNLLLNLTKKMGFKEDYDRASERLIFEIRKSKLGRYTLDRLPDENQEDSNEN</sequence>
<dbReference type="EMBL" id="LVKI01000036">
    <property type="protein sequence ID" value="OAQ07229.1"/>
    <property type="molecule type" value="Genomic_DNA"/>
</dbReference>
<dbReference type="InterPro" id="IPR019991">
    <property type="entry name" value="GTP-bd_ribosome_bgen"/>
</dbReference>
<dbReference type="CDD" id="cd01856">
    <property type="entry name" value="YlqF"/>
    <property type="match status" value="1"/>
</dbReference>
<keyword evidence="3 4" id="KW-0342">GTP-binding</keyword>
<dbReference type="GO" id="GO:0006412">
    <property type="term" value="P:translation"/>
    <property type="evidence" value="ECO:0007669"/>
    <property type="project" value="TreeGrafter"/>
</dbReference>
<dbReference type="GO" id="GO:0003924">
    <property type="term" value="F:GTPase activity"/>
    <property type="evidence" value="ECO:0007669"/>
    <property type="project" value="TreeGrafter"/>
</dbReference>